<dbReference type="OMA" id="QTYSIFP"/>
<dbReference type="GO" id="GO:0051417">
    <property type="term" value="P:microtubule nucleation by spindle pole body"/>
    <property type="evidence" value="ECO:0007669"/>
    <property type="project" value="EnsemblFungi"/>
</dbReference>
<dbReference type="SUPFAM" id="SSF55307">
    <property type="entry name" value="Tubulin C-terminal domain-like"/>
    <property type="match status" value="1"/>
</dbReference>
<dbReference type="HOGENOM" id="CLU_015718_1_0_1"/>
<evidence type="ECO:0000256" key="2">
    <source>
        <dbReference type="ARBA" id="ARBA00022701"/>
    </source>
</evidence>
<organism evidence="7 8">
    <name type="scientific">Lodderomyces elongisporus (strain ATCC 11503 / CBS 2605 / JCM 1781 / NBRC 1676 / NRRL YB-4239)</name>
    <name type="common">Yeast</name>
    <name type="synonym">Saccharomyces elongisporus</name>
    <dbReference type="NCBI Taxonomy" id="379508"/>
    <lineage>
        <taxon>Eukaryota</taxon>
        <taxon>Fungi</taxon>
        <taxon>Dikarya</taxon>
        <taxon>Ascomycota</taxon>
        <taxon>Saccharomycotina</taxon>
        <taxon>Pichiomycetes</taxon>
        <taxon>Debaryomycetaceae</taxon>
        <taxon>Candida/Lodderomyces clade</taxon>
        <taxon>Lodderomyces</taxon>
    </lineage>
</organism>
<evidence type="ECO:0000313" key="8">
    <source>
        <dbReference type="Proteomes" id="UP000001996"/>
    </source>
</evidence>
<dbReference type="InterPro" id="IPR017975">
    <property type="entry name" value="Tubulin_CS"/>
</dbReference>
<accession>A5E4Q3</accession>
<dbReference type="SMART" id="SM00864">
    <property type="entry name" value="Tubulin"/>
    <property type="match status" value="1"/>
</dbReference>
<dbReference type="GO" id="GO:0005822">
    <property type="term" value="C:inner plaque of spindle pole body"/>
    <property type="evidence" value="ECO:0007669"/>
    <property type="project" value="EnsemblFungi"/>
</dbReference>
<dbReference type="Gene3D" id="1.10.287.600">
    <property type="entry name" value="Helix hairpin bin"/>
    <property type="match status" value="1"/>
</dbReference>
<dbReference type="Pfam" id="PF00091">
    <property type="entry name" value="Tubulin"/>
    <property type="match status" value="1"/>
</dbReference>
<dbReference type="PRINTS" id="PR01519">
    <property type="entry name" value="EPSLNTUBULIN"/>
</dbReference>
<keyword evidence="2 5" id="KW-0493">Microtubule</keyword>
<dbReference type="GeneID" id="5231446"/>
<dbReference type="STRING" id="379508.A5E4Q3"/>
<comment type="similarity">
    <text evidence="1 5">Belongs to the tubulin family.</text>
</comment>
<gene>
    <name evidence="7" type="ORF">LELG_04592</name>
</gene>
<dbReference type="GO" id="GO:0008275">
    <property type="term" value="C:gamma-tubulin small complex"/>
    <property type="evidence" value="ECO:0007669"/>
    <property type="project" value="EnsemblFungi"/>
</dbReference>
<feature type="domain" description="Tubulin/FtsZ GTPase" evidence="6">
    <location>
        <begin position="1"/>
        <end position="199"/>
    </location>
</feature>
<keyword evidence="3 5" id="KW-0547">Nucleotide-binding</keyword>
<name>A5E4Q3_LODEL</name>
<evidence type="ECO:0000256" key="1">
    <source>
        <dbReference type="ARBA" id="ARBA00009636"/>
    </source>
</evidence>
<dbReference type="GO" id="GO:0005200">
    <property type="term" value="F:structural constituent of cytoskeleton"/>
    <property type="evidence" value="ECO:0007669"/>
    <property type="project" value="EnsemblFungi"/>
</dbReference>
<evidence type="ECO:0000259" key="6">
    <source>
        <dbReference type="SMART" id="SM00864"/>
    </source>
</evidence>
<dbReference type="FunCoup" id="A5E4Q3">
    <property type="interactions" value="654"/>
</dbReference>
<dbReference type="InterPro" id="IPR008280">
    <property type="entry name" value="Tub_FtsZ_C"/>
</dbReference>
<dbReference type="SUPFAM" id="SSF52490">
    <property type="entry name" value="Tubulin nucleotide-binding domain-like"/>
    <property type="match status" value="1"/>
</dbReference>
<dbReference type="PANTHER" id="PTHR11588">
    <property type="entry name" value="TUBULIN"/>
    <property type="match status" value="1"/>
</dbReference>
<dbReference type="EMBL" id="CH981529">
    <property type="protein sequence ID" value="EDK46411.1"/>
    <property type="molecule type" value="Genomic_DNA"/>
</dbReference>
<evidence type="ECO:0000256" key="3">
    <source>
        <dbReference type="ARBA" id="ARBA00022741"/>
    </source>
</evidence>
<dbReference type="GO" id="GO:0005525">
    <property type="term" value="F:GTP binding"/>
    <property type="evidence" value="ECO:0007669"/>
    <property type="project" value="UniProtKB-UniRule"/>
</dbReference>
<dbReference type="InterPro" id="IPR023123">
    <property type="entry name" value="Tubulin_C"/>
</dbReference>
<dbReference type="InterPro" id="IPR036525">
    <property type="entry name" value="Tubulin/FtsZ_GTPase_sf"/>
</dbReference>
<dbReference type="GO" id="GO:2000767">
    <property type="term" value="P:positive regulation of cytoplasmic translation"/>
    <property type="evidence" value="ECO:0007669"/>
    <property type="project" value="EnsemblFungi"/>
</dbReference>
<evidence type="ECO:0000313" key="7">
    <source>
        <dbReference type="EMBL" id="EDK46411.1"/>
    </source>
</evidence>
<dbReference type="PROSITE" id="PS00227">
    <property type="entry name" value="TUBULIN"/>
    <property type="match status" value="1"/>
</dbReference>
<dbReference type="GO" id="GO:0007052">
    <property type="term" value="P:mitotic spindle organization"/>
    <property type="evidence" value="ECO:0007669"/>
    <property type="project" value="EnsemblFungi"/>
</dbReference>
<sequence>MIDLEPSVISKALNAMPMFNPRNAHLSENGGGAANNWSNGYRYGHEHEEDILNLIDREVDKCDNLAHFQLMHSVAGGTGSGVGSKILEILQDRYSKKIITTVSVFPSNDKTSDVVVQPYNSVLTLKKLIECSHGTFVFHNDALNNIDNLLLNQSNMRHNPYYNHHLNDKEMSGHASFQGANKLIASVIASISNPIRFPGYMYSSIQSIMSSVIPTSDLKFLTTSIAPFSGGHSNHKYINEHDMFLELSDDRYKSVISLHGTDVVFVALMNYLISGSSLDRKEIRKGILKIQSRTNFPGWATRSVPVVYGKKSPFVQDQLLEGIQISNNTSVIALFEKILRQFDMLAKRKAYFNMYCEDNSAEEMNRVGGVFGECREAIVSVIDEYKACKSASYLDDEEEDQEFRDDGDVEMN</sequence>
<dbReference type="InterPro" id="IPR003008">
    <property type="entry name" value="Tubulin_FtsZ_GTPase"/>
</dbReference>
<dbReference type="GO" id="GO:0005874">
    <property type="term" value="C:microtubule"/>
    <property type="evidence" value="ECO:0007669"/>
    <property type="project" value="UniProtKB-KW"/>
</dbReference>
<dbReference type="GO" id="GO:0005824">
    <property type="term" value="C:outer plaque of spindle pole body"/>
    <property type="evidence" value="ECO:0007669"/>
    <property type="project" value="EnsemblFungi"/>
</dbReference>
<dbReference type="KEGG" id="lel:PVL30_004312"/>
<dbReference type="eggNOG" id="KOG1374">
    <property type="taxonomic scope" value="Eukaryota"/>
</dbReference>
<proteinExistence type="inferred from homology"/>
<dbReference type="Gene3D" id="3.40.50.1440">
    <property type="entry name" value="Tubulin/FtsZ, GTPase domain"/>
    <property type="match status" value="1"/>
</dbReference>
<dbReference type="AlphaFoldDB" id="A5E4Q3"/>
<evidence type="ECO:0000256" key="5">
    <source>
        <dbReference type="RuleBase" id="RU000352"/>
    </source>
</evidence>
<dbReference type="InterPro" id="IPR004057">
    <property type="entry name" value="Epsilon_tubulin"/>
</dbReference>
<dbReference type="OrthoDB" id="10249382at2759"/>
<protein>
    <submittedName>
        <fullName evidence="7">Tubulin gamma chain</fullName>
    </submittedName>
</protein>
<dbReference type="InParanoid" id="A5E4Q3"/>
<keyword evidence="8" id="KW-1185">Reference proteome</keyword>
<dbReference type="Pfam" id="PF03953">
    <property type="entry name" value="Tubulin_C"/>
    <property type="match status" value="1"/>
</dbReference>
<dbReference type="PRINTS" id="PR01161">
    <property type="entry name" value="TUBULIN"/>
</dbReference>
<dbReference type="InterPro" id="IPR018316">
    <property type="entry name" value="Tubulin/FtsZ_2-layer-sand-dom"/>
</dbReference>
<dbReference type="VEuPathDB" id="FungiDB:LELG_04592"/>
<dbReference type="Proteomes" id="UP000001996">
    <property type="component" value="Unassembled WGS sequence"/>
</dbReference>
<reference evidence="7 8" key="1">
    <citation type="journal article" date="2009" name="Nature">
        <title>Evolution of pathogenicity and sexual reproduction in eight Candida genomes.</title>
        <authorList>
            <person name="Butler G."/>
            <person name="Rasmussen M.D."/>
            <person name="Lin M.F."/>
            <person name="Santos M.A."/>
            <person name="Sakthikumar S."/>
            <person name="Munro C.A."/>
            <person name="Rheinbay E."/>
            <person name="Grabherr M."/>
            <person name="Forche A."/>
            <person name="Reedy J.L."/>
            <person name="Agrafioti I."/>
            <person name="Arnaud M.B."/>
            <person name="Bates S."/>
            <person name="Brown A.J."/>
            <person name="Brunke S."/>
            <person name="Costanzo M.C."/>
            <person name="Fitzpatrick D.A."/>
            <person name="de Groot P.W."/>
            <person name="Harris D."/>
            <person name="Hoyer L.L."/>
            <person name="Hube B."/>
            <person name="Klis F.M."/>
            <person name="Kodira C."/>
            <person name="Lennard N."/>
            <person name="Logue M.E."/>
            <person name="Martin R."/>
            <person name="Neiman A.M."/>
            <person name="Nikolaou E."/>
            <person name="Quail M.A."/>
            <person name="Quinn J."/>
            <person name="Santos M.C."/>
            <person name="Schmitzberger F.F."/>
            <person name="Sherlock G."/>
            <person name="Shah P."/>
            <person name="Silverstein K.A."/>
            <person name="Skrzypek M.S."/>
            <person name="Soll D."/>
            <person name="Staggs R."/>
            <person name="Stansfield I."/>
            <person name="Stumpf M.P."/>
            <person name="Sudbery P.E."/>
            <person name="Srikantha T."/>
            <person name="Zeng Q."/>
            <person name="Berman J."/>
            <person name="Berriman M."/>
            <person name="Heitman J."/>
            <person name="Gow N.A."/>
            <person name="Lorenz M.C."/>
            <person name="Birren B.W."/>
            <person name="Kellis M."/>
            <person name="Cuomo C.A."/>
        </authorList>
    </citation>
    <scope>NUCLEOTIDE SEQUENCE [LARGE SCALE GENOMIC DNA]</scope>
    <source>
        <strain evidence="8">ATCC 11503 / BCRC 21390 / CBS 2605 / JCM 1781 / NBRC 1676 / NRRL YB-4239</strain>
    </source>
</reference>
<evidence type="ECO:0000256" key="4">
    <source>
        <dbReference type="ARBA" id="ARBA00023134"/>
    </source>
</evidence>
<keyword evidence="4 5" id="KW-0342">GTP-binding</keyword>
<dbReference type="InterPro" id="IPR000217">
    <property type="entry name" value="Tubulin"/>
</dbReference>